<organism evidence="1 2">
    <name type="scientific">Actinomadura violacea</name>
    <dbReference type="NCBI Taxonomy" id="2819934"/>
    <lineage>
        <taxon>Bacteria</taxon>
        <taxon>Bacillati</taxon>
        <taxon>Actinomycetota</taxon>
        <taxon>Actinomycetes</taxon>
        <taxon>Streptosporangiales</taxon>
        <taxon>Thermomonosporaceae</taxon>
        <taxon>Actinomadura</taxon>
    </lineage>
</organism>
<dbReference type="Proteomes" id="UP000680206">
    <property type="component" value="Unassembled WGS sequence"/>
</dbReference>
<evidence type="ECO:0000313" key="2">
    <source>
        <dbReference type="Proteomes" id="UP000680206"/>
    </source>
</evidence>
<keyword evidence="2" id="KW-1185">Reference proteome</keyword>
<sequence>MNNATWSRERIAALGPTTDVPTAASVLGIGSWTVYDLIRRDAWDSTRVLRLGRRIRIPTQDLIRLLYGVASDQSRAEVGAGTT</sequence>
<comment type="caution">
    <text evidence="1">The sequence shown here is derived from an EMBL/GenBank/DDBJ whole genome shotgun (WGS) entry which is preliminary data.</text>
</comment>
<dbReference type="RefSeq" id="WP_208242908.1">
    <property type="nucleotide sequence ID" value="NZ_JAGEPF010000012.1"/>
</dbReference>
<protein>
    <recommendedName>
        <fullName evidence="3">Helix-turn-helix domain-containing protein</fullName>
    </recommendedName>
</protein>
<reference evidence="1 2" key="1">
    <citation type="submission" date="2021-03" db="EMBL/GenBank/DDBJ databases">
        <title>Actinomadura violae sp. nov., isolated from lichen in Thailand.</title>
        <authorList>
            <person name="Kanchanasin P."/>
            <person name="Saeng-In P."/>
            <person name="Phongsopitanun W."/>
            <person name="Yuki M."/>
            <person name="Kudo T."/>
            <person name="Ohkuma M."/>
            <person name="Tanasupawat S."/>
        </authorList>
    </citation>
    <scope>NUCLEOTIDE SEQUENCE [LARGE SCALE GENOMIC DNA]</scope>
    <source>
        <strain evidence="1 2">LCR2-06</strain>
    </source>
</reference>
<proteinExistence type="predicted"/>
<evidence type="ECO:0008006" key="3">
    <source>
        <dbReference type="Google" id="ProtNLM"/>
    </source>
</evidence>
<gene>
    <name evidence="1" type="ORF">J4709_19980</name>
</gene>
<accession>A0ABS3RV21</accession>
<evidence type="ECO:0000313" key="1">
    <source>
        <dbReference type="EMBL" id="MBO2459864.1"/>
    </source>
</evidence>
<name>A0ABS3RV21_9ACTN</name>
<dbReference type="EMBL" id="JAGEPF010000012">
    <property type="protein sequence ID" value="MBO2459864.1"/>
    <property type="molecule type" value="Genomic_DNA"/>
</dbReference>